<dbReference type="InterPro" id="IPR036514">
    <property type="entry name" value="SGNH_hydro_sf"/>
</dbReference>
<evidence type="ECO:0000313" key="4">
    <source>
        <dbReference type="Proteomes" id="UP000271708"/>
    </source>
</evidence>
<reference evidence="3 4" key="1">
    <citation type="submission" date="2019-09" db="EMBL/GenBank/DDBJ databases">
        <title>Complete Genome Sequence of Janibacter melonis M714 with both human health impact and industrial applications.</title>
        <authorList>
            <person name="Jin M."/>
            <person name="Zhao Q.R."/>
        </authorList>
    </citation>
    <scope>NUCLEOTIDE SEQUENCE [LARGE SCALE GENOMIC DNA]</scope>
    <source>
        <strain evidence="3 4">M714</strain>
    </source>
</reference>
<dbReference type="GeneID" id="59160630"/>
<sequence>MPTTRRRAVALAALCGALAAGCQGGQREDGGTTSAGSTSPEEPVPSQTRSPAPEQTYRPVRFDDGPVFNEPLADDVTAAQLQRLVDEERVPVAPTHGGAFETMTNSLRALDEAPDVMIFGDSMTQQGIDPQVLGEQLAERTGSPVSVFNAASSRARWGVNRMVARYARSVDRLPRVAVLSISTRAAEDDGFYTSTVQRTPFSHVVEGCERPSSPVWDAAERADCEADRTDLRHRFALGGGQVRRALEGRPLQTTLQIAPGSRLRADGMIEHPSMTRAEVEQRSRTRLAERGFPGFPTILQSSIDEYTELVDLLEAEGVTAISTEIPYSPAHQAGLERIGRDYDAKRQKAAARLAREGGTQHFPVASYGDWWGDGSSRDEIHLAPQGAADFTEQLVDDTPGLADAIEARLR</sequence>
<keyword evidence="2" id="KW-0732">Signal</keyword>
<evidence type="ECO:0008006" key="5">
    <source>
        <dbReference type="Google" id="ProtNLM"/>
    </source>
</evidence>
<gene>
    <name evidence="3" type="ORF">EEW87_16435</name>
</gene>
<organism evidence="3 4">
    <name type="scientific">Janibacter melonis</name>
    <dbReference type="NCBI Taxonomy" id="262209"/>
    <lineage>
        <taxon>Bacteria</taxon>
        <taxon>Bacillati</taxon>
        <taxon>Actinomycetota</taxon>
        <taxon>Actinomycetes</taxon>
        <taxon>Micrococcales</taxon>
        <taxon>Intrasporangiaceae</taxon>
        <taxon>Janibacter</taxon>
    </lineage>
</organism>
<dbReference type="PROSITE" id="PS51257">
    <property type="entry name" value="PROKAR_LIPOPROTEIN"/>
    <property type="match status" value="1"/>
</dbReference>
<evidence type="ECO:0000313" key="3">
    <source>
        <dbReference type="EMBL" id="QGX08287.1"/>
    </source>
</evidence>
<name>A0A650GD71_9MICO</name>
<dbReference type="AlphaFoldDB" id="A0A650GD71"/>
<dbReference type="KEGG" id="jme:EEW87_16435"/>
<evidence type="ECO:0000256" key="2">
    <source>
        <dbReference type="SAM" id="SignalP"/>
    </source>
</evidence>
<dbReference type="Proteomes" id="UP000271708">
    <property type="component" value="Chromosome"/>
</dbReference>
<dbReference type="RefSeq" id="WP_123090861.1">
    <property type="nucleotide sequence ID" value="NZ_CP044548.2"/>
</dbReference>
<protein>
    <recommendedName>
        <fullName evidence="5">SGNH hydrolase-type esterase domain-containing protein</fullName>
    </recommendedName>
</protein>
<dbReference type="SUPFAM" id="SSF52266">
    <property type="entry name" value="SGNH hydrolase"/>
    <property type="match status" value="1"/>
</dbReference>
<dbReference type="EMBL" id="CP044548">
    <property type="protein sequence ID" value="QGX08287.1"/>
    <property type="molecule type" value="Genomic_DNA"/>
</dbReference>
<accession>A0A650GD71</accession>
<proteinExistence type="predicted"/>
<feature type="region of interest" description="Disordered" evidence="1">
    <location>
        <begin position="22"/>
        <end position="60"/>
    </location>
</feature>
<dbReference type="Gene3D" id="3.40.50.1110">
    <property type="entry name" value="SGNH hydrolase"/>
    <property type="match status" value="1"/>
</dbReference>
<evidence type="ECO:0000256" key="1">
    <source>
        <dbReference type="SAM" id="MobiDB-lite"/>
    </source>
</evidence>
<feature type="signal peptide" evidence="2">
    <location>
        <begin position="1"/>
        <end position="19"/>
    </location>
</feature>
<feature type="compositionally biased region" description="Polar residues" evidence="1">
    <location>
        <begin position="31"/>
        <end position="50"/>
    </location>
</feature>
<feature type="chain" id="PRO_5039643180" description="SGNH hydrolase-type esterase domain-containing protein" evidence="2">
    <location>
        <begin position="20"/>
        <end position="410"/>
    </location>
</feature>